<dbReference type="Pfam" id="PF13370">
    <property type="entry name" value="Fer4_13"/>
    <property type="match status" value="1"/>
</dbReference>
<dbReference type="EMBL" id="GGEC01035395">
    <property type="protein sequence ID" value="MBX15879.1"/>
    <property type="molecule type" value="Transcribed_RNA"/>
</dbReference>
<dbReference type="SUPFAM" id="SSF46565">
    <property type="entry name" value="Chaperone J-domain"/>
    <property type="match status" value="1"/>
</dbReference>
<evidence type="ECO:0000256" key="1">
    <source>
        <dbReference type="SAM" id="MobiDB-lite"/>
    </source>
</evidence>
<feature type="region of interest" description="Disordered" evidence="1">
    <location>
        <begin position="249"/>
        <end position="268"/>
    </location>
</feature>
<name>A0A2P2LD26_RHIMU</name>
<reference evidence="3" key="1">
    <citation type="submission" date="2018-02" db="EMBL/GenBank/DDBJ databases">
        <title>Rhizophora mucronata_Transcriptome.</title>
        <authorList>
            <person name="Meera S.P."/>
            <person name="Sreeshan A."/>
            <person name="Augustine A."/>
        </authorList>
    </citation>
    <scope>NUCLEOTIDE SEQUENCE</scope>
    <source>
        <tissue evidence="3">Leaf</tissue>
    </source>
</reference>
<dbReference type="SMART" id="SM00271">
    <property type="entry name" value="DnaJ"/>
    <property type="match status" value="1"/>
</dbReference>
<dbReference type="Gene3D" id="1.10.287.110">
    <property type="entry name" value="DnaJ domain"/>
    <property type="match status" value="1"/>
</dbReference>
<dbReference type="PROSITE" id="PS50076">
    <property type="entry name" value="DNAJ_2"/>
    <property type="match status" value="1"/>
</dbReference>
<feature type="domain" description="J" evidence="2">
    <location>
        <begin position="52"/>
        <end position="115"/>
    </location>
</feature>
<dbReference type="SUPFAM" id="SSF54862">
    <property type="entry name" value="4Fe-4S ferredoxins"/>
    <property type="match status" value="1"/>
</dbReference>
<dbReference type="InterPro" id="IPR036869">
    <property type="entry name" value="J_dom_sf"/>
</dbReference>
<organism evidence="3">
    <name type="scientific">Rhizophora mucronata</name>
    <name type="common">Asiatic mangrove</name>
    <dbReference type="NCBI Taxonomy" id="61149"/>
    <lineage>
        <taxon>Eukaryota</taxon>
        <taxon>Viridiplantae</taxon>
        <taxon>Streptophyta</taxon>
        <taxon>Embryophyta</taxon>
        <taxon>Tracheophyta</taxon>
        <taxon>Spermatophyta</taxon>
        <taxon>Magnoliopsida</taxon>
        <taxon>eudicotyledons</taxon>
        <taxon>Gunneridae</taxon>
        <taxon>Pentapetalae</taxon>
        <taxon>rosids</taxon>
        <taxon>fabids</taxon>
        <taxon>Malpighiales</taxon>
        <taxon>Rhizophoraceae</taxon>
        <taxon>Rhizophora</taxon>
    </lineage>
</organism>
<evidence type="ECO:0000313" key="3">
    <source>
        <dbReference type="EMBL" id="MBX15885.1"/>
    </source>
</evidence>
<accession>A0A2P2LD26</accession>
<dbReference type="EMBL" id="GGEC01035398">
    <property type="protein sequence ID" value="MBX15882.1"/>
    <property type="molecule type" value="Transcribed_RNA"/>
</dbReference>
<dbReference type="InterPro" id="IPR001623">
    <property type="entry name" value="DnaJ_domain"/>
</dbReference>
<dbReference type="PANTHER" id="PTHR45295">
    <property type="entry name" value="CHAPERONE PROTEIN DNAJ C76, CHLOROPLASTIC"/>
    <property type="match status" value="1"/>
</dbReference>
<sequence>MSILPIHQFSEPKASRIHGHFNQNQTFSRSKQRRVIITSFNRRAGRATQKNNYYELLGVSVDSNGPEIKEAYRRLQKKYHPDIAGQKGHEHTLLLNEAYKVLMREDLRREYDVSTGQMRIGLGRNNHVKGYSSWKGPLRPQALFVDENTCIGCRECVHHAGNTFTMDEALGCARVQVQYGDKDPKIQVSVDSCPVNCIHWVENEELALLEHMTQPKLKEGYGVFGQGWERPTNVFSAAKSFKKQLKRQAEHHQTNTQATVEQETPAQAEARAHASLKIKMERLSIMWNLVEQIFRSNATNRK</sequence>
<dbReference type="AlphaFoldDB" id="A0A2P2LD26"/>
<dbReference type="Gene3D" id="3.30.70.20">
    <property type="match status" value="1"/>
</dbReference>
<feature type="compositionally biased region" description="Polar residues" evidence="1">
    <location>
        <begin position="254"/>
        <end position="265"/>
    </location>
</feature>
<proteinExistence type="predicted"/>
<dbReference type="CDD" id="cd06257">
    <property type="entry name" value="DnaJ"/>
    <property type="match status" value="1"/>
</dbReference>
<dbReference type="PANTHER" id="PTHR45295:SF4">
    <property type="entry name" value="OS06G0474800 PROTEIN"/>
    <property type="match status" value="1"/>
</dbReference>
<dbReference type="PRINTS" id="PR00625">
    <property type="entry name" value="JDOMAIN"/>
</dbReference>
<protein>
    <submittedName>
        <fullName evidence="3">Uncharacterized protein MANES_17G115100</fullName>
    </submittedName>
</protein>
<dbReference type="EMBL" id="GGEC01035396">
    <property type="protein sequence ID" value="MBX15880.1"/>
    <property type="molecule type" value="Transcribed_RNA"/>
</dbReference>
<dbReference type="EMBL" id="GGEC01035401">
    <property type="protein sequence ID" value="MBX15885.1"/>
    <property type="molecule type" value="Transcribed_RNA"/>
</dbReference>
<dbReference type="Pfam" id="PF00226">
    <property type="entry name" value="DnaJ"/>
    <property type="match status" value="1"/>
</dbReference>
<evidence type="ECO:0000259" key="2">
    <source>
        <dbReference type="PROSITE" id="PS50076"/>
    </source>
</evidence>